<reference evidence="8 9" key="1">
    <citation type="submission" date="2021-06" db="EMBL/GenBank/DDBJ databases">
        <title>Enterococcus alishanensis sp. nov., a novel lactic acid bacterium isolated from fresh coffee beans.</title>
        <authorList>
            <person name="Chen Y.-S."/>
        </authorList>
    </citation>
    <scope>NUCLEOTIDE SEQUENCE [LARGE SCALE GENOMIC DNA]</scope>
    <source>
        <strain evidence="8 9">ALS3</strain>
    </source>
</reference>
<gene>
    <name evidence="8" type="ORF">KUA55_07665</name>
</gene>
<evidence type="ECO:0000313" key="9">
    <source>
        <dbReference type="Proteomes" id="UP000774130"/>
    </source>
</evidence>
<keyword evidence="2" id="KW-0678">Repressor</keyword>
<keyword evidence="3" id="KW-0805">Transcription regulation</keyword>
<dbReference type="SMART" id="SM01134">
    <property type="entry name" value="DeoRC"/>
    <property type="match status" value="1"/>
</dbReference>
<dbReference type="InterPro" id="IPR018356">
    <property type="entry name" value="Tscrpt_reg_HTH_DeoR_CS"/>
</dbReference>
<dbReference type="PANTHER" id="PTHR30363:SF4">
    <property type="entry name" value="GLYCEROL-3-PHOSPHATE REGULON REPRESSOR"/>
    <property type="match status" value="1"/>
</dbReference>
<dbReference type="GO" id="GO:0003677">
    <property type="term" value="F:DNA binding"/>
    <property type="evidence" value="ECO:0007669"/>
    <property type="project" value="UniProtKB-KW"/>
</dbReference>
<dbReference type="Pfam" id="PF08220">
    <property type="entry name" value="HTH_DeoR"/>
    <property type="match status" value="1"/>
</dbReference>
<dbReference type="RefSeq" id="WP_218325613.1">
    <property type="nucleotide sequence ID" value="NZ_JAHUZB010000003.1"/>
</dbReference>
<evidence type="ECO:0000256" key="6">
    <source>
        <dbReference type="ARBA" id="ARBA00024937"/>
    </source>
</evidence>
<evidence type="ECO:0000256" key="3">
    <source>
        <dbReference type="ARBA" id="ARBA00023015"/>
    </source>
</evidence>
<organism evidence="8 9">
    <name type="scientific">Enterococcus alishanensis</name>
    <dbReference type="NCBI Taxonomy" id="1303817"/>
    <lineage>
        <taxon>Bacteria</taxon>
        <taxon>Bacillati</taxon>
        <taxon>Bacillota</taxon>
        <taxon>Bacilli</taxon>
        <taxon>Lactobacillales</taxon>
        <taxon>Enterococcaceae</taxon>
        <taxon>Enterococcus</taxon>
    </lineage>
</organism>
<dbReference type="SMART" id="SM00420">
    <property type="entry name" value="HTH_DEOR"/>
    <property type="match status" value="1"/>
</dbReference>
<dbReference type="Pfam" id="PF00455">
    <property type="entry name" value="DeoRC"/>
    <property type="match status" value="1"/>
</dbReference>
<keyword evidence="4 8" id="KW-0238">DNA-binding</keyword>
<keyword evidence="5" id="KW-0804">Transcription</keyword>
<comment type="caution">
    <text evidence="8">The sequence shown here is derived from an EMBL/GenBank/DDBJ whole genome shotgun (WGS) entry which is preliminary data.</text>
</comment>
<dbReference type="Proteomes" id="UP000774130">
    <property type="component" value="Unassembled WGS sequence"/>
</dbReference>
<evidence type="ECO:0000313" key="8">
    <source>
        <dbReference type="EMBL" id="MBV7390552.1"/>
    </source>
</evidence>
<dbReference type="InterPro" id="IPR050313">
    <property type="entry name" value="Carb_Metab_HTH_regulators"/>
</dbReference>
<name>A0ABS6TCD2_9ENTE</name>
<evidence type="ECO:0000256" key="5">
    <source>
        <dbReference type="ARBA" id="ARBA00023163"/>
    </source>
</evidence>
<keyword evidence="9" id="KW-1185">Reference proteome</keyword>
<evidence type="ECO:0000256" key="4">
    <source>
        <dbReference type="ARBA" id="ARBA00023125"/>
    </source>
</evidence>
<dbReference type="PANTHER" id="PTHR30363">
    <property type="entry name" value="HTH-TYPE TRANSCRIPTIONAL REGULATOR SRLR-RELATED"/>
    <property type="match status" value="1"/>
</dbReference>
<dbReference type="InterPro" id="IPR001034">
    <property type="entry name" value="DeoR_HTH"/>
</dbReference>
<sequence length="250" mass="27799">MLKRERQNLILEELNAKKKILAIDLSRKFEVSEDTIRRDLRELDQLGLVKRIYSGAISLGPAVTTFEQRLSSNVEKKQALVAQTLPLLTEDSVILIDGGTTNLELVKALPEEFSATIVTNSPFITIEAIKKRNIKTIALGGIVAKRAAISLGVEALTVLDEMRIDTYLMGIYNFHPEIGVTVHSQQESQMKQKMCQVSDEVIAMASADKLNVYSNYICCTPEVVTILVTDAKDQKLLAEFSKKNIHVKPA</sequence>
<dbReference type="EMBL" id="JAHUZB010000003">
    <property type="protein sequence ID" value="MBV7390552.1"/>
    <property type="molecule type" value="Genomic_DNA"/>
</dbReference>
<dbReference type="PROSITE" id="PS00894">
    <property type="entry name" value="HTH_DEOR_1"/>
    <property type="match status" value="1"/>
</dbReference>
<protein>
    <recommendedName>
        <fullName evidence="1">Lactose phosphotransferase system repressor</fullName>
    </recommendedName>
</protein>
<proteinExistence type="predicted"/>
<dbReference type="InterPro" id="IPR014036">
    <property type="entry name" value="DeoR-like_C"/>
</dbReference>
<evidence type="ECO:0000256" key="1">
    <source>
        <dbReference type="ARBA" id="ARBA00021390"/>
    </source>
</evidence>
<dbReference type="PROSITE" id="PS51000">
    <property type="entry name" value="HTH_DEOR_2"/>
    <property type="match status" value="1"/>
</dbReference>
<evidence type="ECO:0000256" key="2">
    <source>
        <dbReference type="ARBA" id="ARBA00022491"/>
    </source>
</evidence>
<feature type="domain" description="HTH deoR-type" evidence="7">
    <location>
        <begin position="3"/>
        <end position="58"/>
    </location>
</feature>
<evidence type="ECO:0000259" key="7">
    <source>
        <dbReference type="PROSITE" id="PS51000"/>
    </source>
</evidence>
<accession>A0ABS6TCD2</accession>
<comment type="function">
    <text evidence="6">Repressor of the lactose catabolism operon. Galactose-6-phosphate is the inducer.</text>
</comment>